<dbReference type="InterPro" id="IPR027275">
    <property type="entry name" value="PRC-brl_dom"/>
</dbReference>
<reference evidence="2 3" key="1">
    <citation type="submission" date="2011-10" db="EMBL/GenBank/DDBJ databases">
        <title>The Improved High-Quality Draft genome of Methanoplanus limicola DSM 2279.</title>
        <authorList>
            <consortium name="US DOE Joint Genome Institute (JGI-PGF)"/>
            <person name="Lucas S."/>
            <person name="Copeland A."/>
            <person name="Lapidus A."/>
            <person name="Glavina del Rio T."/>
            <person name="Dalin E."/>
            <person name="Tice H."/>
            <person name="Bruce D."/>
            <person name="Goodwin L."/>
            <person name="Pitluck S."/>
            <person name="Peters L."/>
            <person name="Mikhailova N."/>
            <person name="Lu M."/>
            <person name="Kyrpides N."/>
            <person name="Mavromatis K."/>
            <person name="Ivanova N."/>
            <person name="Markowitz V."/>
            <person name="Cheng J.-F."/>
            <person name="Hugenholtz P."/>
            <person name="Woyke T."/>
            <person name="Wu D."/>
            <person name="Wirth R."/>
            <person name="Brambilla E.-M."/>
            <person name="Klenk H.-P."/>
            <person name="Eisen J.A."/>
        </authorList>
    </citation>
    <scope>NUCLEOTIDE SEQUENCE [LARGE SCALE GENOMIC DNA]</scope>
    <source>
        <strain evidence="2 3">DSM 2279</strain>
    </source>
</reference>
<dbReference type="Proteomes" id="UP000005741">
    <property type="component" value="Chromosome"/>
</dbReference>
<accession>H1YWE2</accession>
<dbReference type="PANTHER" id="PTHR38137">
    <property type="entry name" value="PRC-BARREL DOMAIN PROTEIN"/>
    <property type="match status" value="1"/>
</dbReference>
<dbReference type="AlphaFoldDB" id="H1YWE2"/>
<dbReference type="Pfam" id="PF05239">
    <property type="entry name" value="PRC"/>
    <property type="match status" value="1"/>
</dbReference>
<protein>
    <submittedName>
        <fullName evidence="2">PRC-barrel domain protein</fullName>
    </submittedName>
</protein>
<dbReference type="InParanoid" id="H1YWE2"/>
<dbReference type="EMBL" id="CM001436">
    <property type="protein sequence ID" value="EHQ34864.1"/>
    <property type="molecule type" value="Genomic_DNA"/>
</dbReference>
<evidence type="ECO:0000259" key="1">
    <source>
        <dbReference type="Pfam" id="PF05239"/>
    </source>
</evidence>
<dbReference type="STRING" id="937775.Metlim_0741"/>
<gene>
    <name evidence="2" type="ORF">Metlim_0741</name>
</gene>
<proteinExistence type="predicted"/>
<keyword evidence="3" id="KW-1185">Reference proteome</keyword>
<dbReference type="Gene3D" id="2.30.30.240">
    <property type="entry name" value="PRC-barrel domain"/>
    <property type="match status" value="1"/>
</dbReference>
<dbReference type="InterPro" id="IPR011033">
    <property type="entry name" value="PRC_barrel-like_sf"/>
</dbReference>
<feature type="domain" description="PRC-barrel" evidence="1">
    <location>
        <begin position="3"/>
        <end position="77"/>
    </location>
</feature>
<dbReference type="HOGENOM" id="CLU_174517_0_0_2"/>
<organism evidence="2 3">
    <name type="scientific">Methanoplanus limicola DSM 2279</name>
    <dbReference type="NCBI Taxonomy" id="937775"/>
    <lineage>
        <taxon>Archaea</taxon>
        <taxon>Methanobacteriati</taxon>
        <taxon>Methanobacteriota</taxon>
        <taxon>Stenosarchaea group</taxon>
        <taxon>Methanomicrobia</taxon>
        <taxon>Methanomicrobiales</taxon>
        <taxon>Methanomicrobiaceae</taxon>
        <taxon>Methanoplanus</taxon>
    </lineage>
</organism>
<dbReference type="RefSeq" id="WP_004076579.1">
    <property type="nucleotide sequence ID" value="NZ_CM001436.1"/>
</dbReference>
<evidence type="ECO:0000313" key="2">
    <source>
        <dbReference type="EMBL" id="EHQ34864.1"/>
    </source>
</evidence>
<dbReference type="PANTHER" id="PTHR38137:SF2">
    <property type="entry name" value="PRC-BARREL DOMAIN-CONTAINING PROTEIN"/>
    <property type="match status" value="1"/>
</dbReference>
<sequence>MKTAFSRSLSKKQVMSTDGMVIGTIRNIMVDLDSGEVINLVVKPEPNFDTSGYTIDGDRLFVPFEAVRDIRDYIVVDRYLSKQ</sequence>
<dbReference type="SUPFAM" id="SSF50346">
    <property type="entry name" value="PRC-barrel domain"/>
    <property type="match status" value="1"/>
</dbReference>
<evidence type="ECO:0000313" key="3">
    <source>
        <dbReference type="Proteomes" id="UP000005741"/>
    </source>
</evidence>
<dbReference type="OrthoDB" id="85079at2157"/>
<name>H1YWE2_9EURY</name>